<dbReference type="Proteomes" id="UP000094172">
    <property type="component" value="Unassembled WGS sequence"/>
</dbReference>
<organism evidence="1 2">
    <name type="scientific">Methyloceanibacter stevinii</name>
    <dbReference type="NCBI Taxonomy" id="1774970"/>
    <lineage>
        <taxon>Bacteria</taxon>
        <taxon>Pseudomonadati</taxon>
        <taxon>Pseudomonadota</taxon>
        <taxon>Alphaproteobacteria</taxon>
        <taxon>Hyphomicrobiales</taxon>
        <taxon>Hyphomicrobiaceae</taxon>
        <taxon>Methyloceanibacter</taxon>
    </lineage>
</organism>
<comment type="caution">
    <text evidence="1">The sequence shown here is derived from an EMBL/GenBank/DDBJ whole genome shotgun (WGS) entry which is preliminary data.</text>
</comment>
<reference evidence="1 2" key="1">
    <citation type="journal article" date="2016" name="Environ. Microbiol.">
        <title>New Methyloceanibacter diversity from North Sea sediments includes methanotroph containing solely the soluble methane monooxygenase.</title>
        <authorList>
            <person name="Vekeman B."/>
            <person name="Kerckhof F.M."/>
            <person name="Cremers G."/>
            <person name="de Vos P."/>
            <person name="Vandamme P."/>
            <person name="Boon N."/>
            <person name="Op den Camp H.J."/>
            <person name="Heylen K."/>
        </authorList>
    </citation>
    <scope>NUCLEOTIDE SEQUENCE [LARGE SCALE GENOMIC DNA]</scope>
    <source>
        <strain evidence="1 2">R-67176</strain>
    </source>
</reference>
<dbReference type="EMBL" id="LPWE01000002">
    <property type="protein sequence ID" value="ODR97236.1"/>
    <property type="molecule type" value="Genomic_DNA"/>
</dbReference>
<gene>
    <name evidence="1" type="ORF">AUC70_13370</name>
</gene>
<sequence>MNHLLTIQCAECERKINLRVGMSNREFQPLRITCRGCGSTLELDFRLRTKQGLDNLALAQILKGNLQFNFFDHVEMTLRGAVQVQTEPFENDMDFADLHLDFPVSFEPYVMGETPYLRATRQFGVESVQRHSRRLDILNEQYKNYKKVSKLIGMFLKGHYGPFRELARKTFKVPPASKKLEDLNSALYTILDAHVLPFTFPANSAAIVNQYSSLLVDLIENKRDATLAFLDRLVESSFLDNSQRDCLRIYEPVFLAEMPLRPAMLLDFDPTYVEGQIPMRVSTNEFEGYREVYKDMAELLSRLLVLVAGINNLIHRGDHNSFLKGAYLAPNGKDFAPKDLDAFANLPLARKPDFLDDCWFTVDPIAHDNRLRNAIAHNKIEYDEVAQTITYYPKMEGMEREAKSEIQLIDYMRRMLALFREIHRLHHLMKCLNYAILLKVHAR</sequence>
<proteinExistence type="predicted"/>
<dbReference type="AlphaFoldDB" id="A0A1E3VWA5"/>
<accession>A0A1E3VWA5</accession>
<protein>
    <submittedName>
        <fullName evidence="1">Uncharacterized protein</fullName>
    </submittedName>
</protein>
<name>A0A1E3VWA5_9HYPH</name>
<dbReference type="RefSeq" id="WP_069443234.1">
    <property type="nucleotide sequence ID" value="NZ_LPWE01000002.1"/>
</dbReference>
<evidence type="ECO:0000313" key="2">
    <source>
        <dbReference type="Proteomes" id="UP000094172"/>
    </source>
</evidence>
<evidence type="ECO:0000313" key="1">
    <source>
        <dbReference type="EMBL" id="ODR97236.1"/>
    </source>
</evidence>
<keyword evidence="2" id="KW-1185">Reference proteome</keyword>